<dbReference type="Proteomes" id="UP000515154">
    <property type="component" value="Linkage group LG14"/>
</dbReference>
<evidence type="ECO:0000256" key="3">
    <source>
        <dbReference type="ARBA" id="ARBA00005300"/>
    </source>
</evidence>
<dbReference type="SUPFAM" id="SSF55658">
    <property type="entry name" value="L9 N-domain-like"/>
    <property type="match status" value="1"/>
</dbReference>
<sequence length="351" mass="38634">MTSVLVAGLLRRPTSILNTLKPACCLDNFIVMPFYAVKKGRVPGVYETWTECQEQINGFYGAKFKKFSTEEEALAFAEIPASDKTLSSVAKSIQPIVKKLMSGVKEVSPLCQTLVSMLADLDDSEESKEFSTLACNVENDLAKLTISNKPAIDSKLLTGTTSSEDASESPEKKKSVEEGGFTGKKFADDDGVVVFTDGCCFHNGKHGASAGLGVYWGDGEKNTSERLGGRQTNNRAEIYAAIRAVEQAKAKKISNLIIKTDSQFLINCITKWLEGWKKKNWMKSSGEEVTNKEELQELDKKLEGINVKWVHVDKCCAGIEAAEQLAKKEENFLYLSRFSCMLLIGMSTNKS</sequence>
<dbReference type="Pfam" id="PF00075">
    <property type="entry name" value="RNase_H"/>
    <property type="match status" value="1"/>
</dbReference>
<evidence type="ECO:0000259" key="11">
    <source>
        <dbReference type="PROSITE" id="PS50879"/>
    </source>
</evidence>
<evidence type="ECO:0000256" key="9">
    <source>
        <dbReference type="PIRNR" id="PIRNR036852"/>
    </source>
</evidence>
<comment type="similarity">
    <text evidence="3 9">Belongs to the RNase H family.</text>
</comment>
<dbReference type="InterPro" id="IPR050092">
    <property type="entry name" value="RNase_H"/>
</dbReference>
<evidence type="ECO:0000256" key="10">
    <source>
        <dbReference type="SAM" id="MobiDB-lite"/>
    </source>
</evidence>
<dbReference type="InterPro" id="IPR011320">
    <property type="entry name" value="RNase_H1_N"/>
</dbReference>
<dbReference type="PIRSF" id="PIRSF036852">
    <property type="entry name" value="Ribonuclease_H1_euk"/>
    <property type="match status" value="1"/>
</dbReference>
<dbReference type="GO" id="GO:0000287">
    <property type="term" value="F:magnesium ion binding"/>
    <property type="evidence" value="ECO:0007669"/>
    <property type="project" value="UniProtKB-UniRule"/>
</dbReference>
<name>A0A7E6FAF6_9MOLL</name>
<dbReference type="AlphaFoldDB" id="A0A7E6FAF6"/>
<keyword evidence="7 9" id="KW-0378">Hydrolase</keyword>
<dbReference type="InterPro" id="IPR012337">
    <property type="entry name" value="RNaseH-like_sf"/>
</dbReference>
<dbReference type="PANTHER" id="PTHR10642">
    <property type="entry name" value="RIBONUCLEASE H1"/>
    <property type="match status" value="1"/>
</dbReference>
<keyword evidence="6 9" id="KW-0255">Endonuclease</keyword>
<dbReference type="Pfam" id="PF01693">
    <property type="entry name" value="Cauli_VI"/>
    <property type="match status" value="1"/>
</dbReference>
<evidence type="ECO:0000313" key="12">
    <source>
        <dbReference type="Proteomes" id="UP000515154"/>
    </source>
</evidence>
<dbReference type="RefSeq" id="XP_036364735.1">
    <property type="nucleotide sequence ID" value="XM_036508842.1"/>
</dbReference>
<keyword evidence="5 9" id="KW-0479">Metal-binding</keyword>
<accession>A0A7E6FAF6</accession>
<protein>
    <recommendedName>
        <fullName evidence="9">Ribonuclease H1</fullName>
        <shortName evidence="9">RNase H1</shortName>
        <ecNumber evidence="9">3.1.26.4</ecNumber>
    </recommendedName>
</protein>
<dbReference type="InterPro" id="IPR036397">
    <property type="entry name" value="RNaseH_sf"/>
</dbReference>
<dbReference type="EC" id="3.1.26.4" evidence="9"/>
<evidence type="ECO:0000256" key="8">
    <source>
        <dbReference type="ARBA" id="ARBA00022842"/>
    </source>
</evidence>
<evidence type="ECO:0000313" key="13">
    <source>
        <dbReference type="RefSeq" id="XP_036364734.1"/>
    </source>
</evidence>
<gene>
    <name evidence="13 14" type="primary">LOC115219314</name>
</gene>
<dbReference type="SUPFAM" id="SSF53098">
    <property type="entry name" value="Ribonuclease H-like"/>
    <property type="match status" value="1"/>
</dbReference>
<dbReference type="PROSITE" id="PS50879">
    <property type="entry name" value="RNASE_H_1"/>
    <property type="match status" value="1"/>
</dbReference>
<proteinExistence type="inferred from homology"/>
<dbReference type="Gene3D" id="3.30.420.10">
    <property type="entry name" value="Ribonuclease H-like superfamily/Ribonuclease H"/>
    <property type="match status" value="1"/>
</dbReference>
<evidence type="ECO:0000256" key="4">
    <source>
        <dbReference type="ARBA" id="ARBA00022722"/>
    </source>
</evidence>
<evidence type="ECO:0000256" key="7">
    <source>
        <dbReference type="ARBA" id="ARBA00022801"/>
    </source>
</evidence>
<dbReference type="PANTHER" id="PTHR10642:SF26">
    <property type="entry name" value="RIBONUCLEASE H1"/>
    <property type="match status" value="1"/>
</dbReference>
<evidence type="ECO:0000256" key="5">
    <source>
        <dbReference type="ARBA" id="ARBA00022723"/>
    </source>
</evidence>
<dbReference type="GO" id="GO:0004523">
    <property type="term" value="F:RNA-DNA hybrid ribonuclease activity"/>
    <property type="evidence" value="ECO:0007669"/>
    <property type="project" value="UniProtKB-UniRule"/>
</dbReference>
<comment type="cofactor">
    <cofactor evidence="2 9">
        <name>Mg(2+)</name>
        <dbReference type="ChEBI" id="CHEBI:18420"/>
    </cofactor>
</comment>
<feature type="domain" description="RNase H type-1" evidence="11">
    <location>
        <begin position="188"/>
        <end position="331"/>
    </location>
</feature>
<evidence type="ECO:0000256" key="6">
    <source>
        <dbReference type="ARBA" id="ARBA00022759"/>
    </source>
</evidence>
<keyword evidence="12" id="KW-1185">Reference proteome</keyword>
<dbReference type="GO" id="GO:0003676">
    <property type="term" value="F:nucleic acid binding"/>
    <property type="evidence" value="ECO:0007669"/>
    <property type="project" value="UniProtKB-UniRule"/>
</dbReference>
<organism evidence="12 13">
    <name type="scientific">Octopus sinensis</name>
    <name type="common">East Asian common octopus</name>
    <dbReference type="NCBI Taxonomy" id="2607531"/>
    <lineage>
        <taxon>Eukaryota</taxon>
        <taxon>Metazoa</taxon>
        <taxon>Spiralia</taxon>
        <taxon>Lophotrochozoa</taxon>
        <taxon>Mollusca</taxon>
        <taxon>Cephalopoda</taxon>
        <taxon>Coleoidea</taxon>
        <taxon>Octopodiformes</taxon>
        <taxon>Octopoda</taxon>
        <taxon>Incirrata</taxon>
        <taxon>Octopodidae</taxon>
        <taxon>Octopus</taxon>
    </lineage>
</organism>
<dbReference type="FunFam" id="3.40.970.10:FF:000001">
    <property type="entry name" value="Ribonuclease H1"/>
    <property type="match status" value="1"/>
</dbReference>
<dbReference type="CDD" id="cd09280">
    <property type="entry name" value="RNase_HI_eukaryote_like"/>
    <property type="match status" value="1"/>
</dbReference>
<dbReference type="GO" id="GO:0043137">
    <property type="term" value="P:DNA replication, removal of RNA primer"/>
    <property type="evidence" value="ECO:0007669"/>
    <property type="project" value="TreeGrafter"/>
</dbReference>
<evidence type="ECO:0000256" key="1">
    <source>
        <dbReference type="ARBA" id="ARBA00000077"/>
    </source>
</evidence>
<evidence type="ECO:0000313" key="14">
    <source>
        <dbReference type="RefSeq" id="XP_036364735.1"/>
    </source>
</evidence>
<dbReference type="KEGG" id="osn:115219314"/>
<reference evidence="13 14" key="1">
    <citation type="submission" date="2025-08" db="UniProtKB">
        <authorList>
            <consortium name="RefSeq"/>
        </authorList>
    </citation>
    <scope>IDENTIFICATION</scope>
</reference>
<dbReference type="InterPro" id="IPR002156">
    <property type="entry name" value="RNaseH_domain"/>
</dbReference>
<comment type="catalytic activity">
    <reaction evidence="1 9">
        <text>Endonucleolytic cleavage to 5'-phosphomonoester.</text>
        <dbReference type="EC" id="3.1.26.4"/>
    </reaction>
</comment>
<dbReference type="InterPro" id="IPR009027">
    <property type="entry name" value="Ribosomal_bL9/RNase_H1_N"/>
</dbReference>
<dbReference type="RefSeq" id="XP_036364734.1">
    <property type="nucleotide sequence ID" value="XM_036508841.1"/>
</dbReference>
<dbReference type="Gene3D" id="3.40.970.10">
    <property type="entry name" value="Ribonuclease H1, N-terminal domain"/>
    <property type="match status" value="1"/>
</dbReference>
<comment type="function">
    <text evidence="9">Endonuclease that specifically degrades the RNA of RNA-DNA hybrids.</text>
</comment>
<evidence type="ECO:0000256" key="2">
    <source>
        <dbReference type="ARBA" id="ARBA00001946"/>
    </source>
</evidence>
<dbReference type="InterPro" id="IPR017067">
    <property type="entry name" value="RNase_H1_euk"/>
</dbReference>
<feature type="region of interest" description="Disordered" evidence="10">
    <location>
        <begin position="157"/>
        <end position="177"/>
    </location>
</feature>
<dbReference type="InterPro" id="IPR037056">
    <property type="entry name" value="RNase_H1_N_sf"/>
</dbReference>
<keyword evidence="8 9" id="KW-0460">Magnesium</keyword>
<keyword evidence="4 9" id="KW-0540">Nuclease</keyword>